<feature type="compositionally biased region" description="Basic and acidic residues" evidence="1">
    <location>
        <begin position="56"/>
        <end position="71"/>
    </location>
</feature>
<reference evidence="2 3" key="1">
    <citation type="journal article" date="2015" name="Genome Announc.">
        <title>Expanding the biotechnology potential of lactobacilli through comparative genomics of 213 strains and associated genera.</title>
        <authorList>
            <person name="Sun Z."/>
            <person name="Harris H.M."/>
            <person name="McCann A."/>
            <person name="Guo C."/>
            <person name="Argimon S."/>
            <person name="Zhang W."/>
            <person name="Yang X."/>
            <person name="Jeffery I.B."/>
            <person name="Cooney J.C."/>
            <person name="Kagawa T.F."/>
            <person name="Liu W."/>
            <person name="Song Y."/>
            <person name="Salvetti E."/>
            <person name="Wrobel A."/>
            <person name="Rasinkangas P."/>
            <person name="Parkhill J."/>
            <person name="Rea M.C."/>
            <person name="O'Sullivan O."/>
            <person name="Ritari J."/>
            <person name="Douillard F.P."/>
            <person name="Paul Ross R."/>
            <person name="Yang R."/>
            <person name="Briner A.E."/>
            <person name="Felis G.E."/>
            <person name="de Vos W.M."/>
            <person name="Barrangou R."/>
            <person name="Klaenhammer T.R."/>
            <person name="Caufield P.W."/>
            <person name="Cui Y."/>
            <person name="Zhang H."/>
            <person name="O'Toole P.W."/>
        </authorList>
    </citation>
    <scope>NUCLEOTIDE SEQUENCE [LARGE SCALE GENOMIC DNA]</scope>
    <source>
        <strain evidence="2 3">DSM 20253</strain>
    </source>
</reference>
<sequence length="149" mass="17149">MPWNMRDYPRSMKNLPELERKKAIEIGNALLADGYPDHRAIPIALSQAKKWFQDATAKEKQHLRQDANPSKRDRHPQKSNPQLIDANECVKWQADGWAVLAEGSKRASHVFAKKADAIARARQIVQHKNSHVKIYRKDGQLQKELRPRG</sequence>
<dbReference type="AlphaFoldDB" id="A0A0R2CSW0"/>
<dbReference type="Pfam" id="PF09954">
    <property type="entry name" value="DUF2188"/>
    <property type="match status" value="1"/>
</dbReference>
<dbReference type="STRING" id="1423796.FC24_GL000263"/>
<evidence type="ECO:0008006" key="4">
    <source>
        <dbReference type="Google" id="ProtNLM"/>
    </source>
</evidence>
<name>A0A0R2CSW0_9LACO</name>
<protein>
    <recommendedName>
        <fullName evidence="4">DUF2188 domain-containing protein</fullName>
    </recommendedName>
</protein>
<evidence type="ECO:0000256" key="1">
    <source>
        <dbReference type="SAM" id="MobiDB-lite"/>
    </source>
</evidence>
<accession>A0A0R2CSW0</accession>
<dbReference type="PATRIC" id="fig|1423796.3.peg.274"/>
<evidence type="ECO:0000313" key="2">
    <source>
        <dbReference type="EMBL" id="KRM94695.1"/>
    </source>
</evidence>
<dbReference type="RefSeq" id="WP_057874704.1">
    <property type="nucleotide sequence ID" value="NZ_AYYI01000087.1"/>
</dbReference>
<keyword evidence="3" id="KW-1185">Reference proteome</keyword>
<proteinExistence type="predicted"/>
<dbReference type="EMBL" id="AYYI01000087">
    <property type="protein sequence ID" value="KRM94695.1"/>
    <property type="molecule type" value="Genomic_DNA"/>
</dbReference>
<comment type="caution">
    <text evidence="2">The sequence shown here is derived from an EMBL/GenBank/DDBJ whole genome shotgun (WGS) entry which is preliminary data.</text>
</comment>
<dbReference type="Proteomes" id="UP000051638">
    <property type="component" value="Unassembled WGS sequence"/>
</dbReference>
<gene>
    <name evidence="2" type="ORF">FC24_GL000263</name>
</gene>
<dbReference type="OrthoDB" id="8858565at2"/>
<organism evidence="2 3">
    <name type="scientific">Loigolactobacillus rennini DSM 20253</name>
    <dbReference type="NCBI Taxonomy" id="1423796"/>
    <lineage>
        <taxon>Bacteria</taxon>
        <taxon>Bacillati</taxon>
        <taxon>Bacillota</taxon>
        <taxon>Bacilli</taxon>
        <taxon>Lactobacillales</taxon>
        <taxon>Lactobacillaceae</taxon>
        <taxon>Loigolactobacillus</taxon>
    </lineage>
</organism>
<evidence type="ECO:0000313" key="3">
    <source>
        <dbReference type="Proteomes" id="UP000051638"/>
    </source>
</evidence>
<feature type="region of interest" description="Disordered" evidence="1">
    <location>
        <begin position="56"/>
        <end position="85"/>
    </location>
</feature>
<dbReference type="InterPro" id="IPR018691">
    <property type="entry name" value="DUF2188"/>
</dbReference>